<organism evidence="1 2">
    <name type="scientific">Haloarcula limicola</name>
    <dbReference type="NCBI Taxonomy" id="1429915"/>
    <lineage>
        <taxon>Archaea</taxon>
        <taxon>Methanobacteriati</taxon>
        <taxon>Methanobacteriota</taxon>
        <taxon>Stenosarchaea group</taxon>
        <taxon>Halobacteria</taxon>
        <taxon>Halobacteriales</taxon>
        <taxon>Haloarculaceae</taxon>
        <taxon>Haloarcula</taxon>
    </lineage>
</organism>
<comment type="caution">
    <text evidence="1">The sequence shown here is derived from an EMBL/GenBank/DDBJ whole genome shotgun (WGS) entry which is preliminary data.</text>
</comment>
<evidence type="ECO:0000313" key="2">
    <source>
        <dbReference type="Proteomes" id="UP000766550"/>
    </source>
</evidence>
<dbReference type="RefSeq" id="WP_162317178.1">
    <property type="nucleotide sequence ID" value="NZ_JAHQXF010000001.1"/>
</dbReference>
<dbReference type="OrthoDB" id="221206at2157"/>
<dbReference type="AlphaFoldDB" id="A0A8J7Y9D1"/>
<accession>A0A8J7Y9D1</accession>
<dbReference type="EMBL" id="JAHQXF010000001">
    <property type="protein sequence ID" value="MBV0924099.1"/>
    <property type="molecule type" value="Genomic_DNA"/>
</dbReference>
<name>A0A8J7Y9D1_9EURY</name>
<gene>
    <name evidence="1" type="ORF">KTS45_07760</name>
</gene>
<keyword evidence="2" id="KW-1185">Reference proteome</keyword>
<dbReference type="Proteomes" id="UP000766550">
    <property type="component" value="Unassembled WGS sequence"/>
</dbReference>
<protein>
    <recommendedName>
        <fullName evidence="3">DUF1102 domain-containing protein</fullName>
    </recommendedName>
</protein>
<proteinExistence type="predicted"/>
<sequence length="194" mass="20673">MKRRTLLAGLGSLTAANSLIVGSGAFTSISADRTINAEIADDNRALLAIHERGDSRYGVGGRSNESGDTVTFSFPGVGRRLNNDDPGVGLGVDSVYEFTQDSGEADSQSPKQGLARIQNQGTQSVEVYSVHETSSELEIELFDVTNPDRTALRDDPTVMNVGDHVDVGFRIRTTGTDLGTHDETLTIVAEATDD</sequence>
<evidence type="ECO:0000313" key="1">
    <source>
        <dbReference type="EMBL" id="MBV0924099.1"/>
    </source>
</evidence>
<evidence type="ECO:0008006" key="3">
    <source>
        <dbReference type="Google" id="ProtNLM"/>
    </source>
</evidence>
<reference evidence="1 2" key="1">
    <citation type="submission" date="2021-06" db="EMBL/GenBank/DDBJ databases">
        <title>New haloarchaea isolates fom saline soil.</title>
        <authorList>
            <person name="Duran-Viseras A."/>
            <person name="Sanchez-Porro C.S."/>
            <person name="Ventosa A."/>
        </authorList>
    </citation>
    <scope>NUCLEOTIDE SEQUENCE [LARGE SCALE GENOMIC DNA]</scope>
    <source>
        <strain evidence="1 2">JCM 183640</strain>
    </source>
</reference>